<dbReference type="InterPro" id="IPR000792">
    <property type="entry name" value="Tscrpt_reg_LuxR_C"/>
</dbReference>
<keyword evidence="6" id="KW-1185">Reference proteome</keyword>
<dbReference type="PANTHER" id="PTHR44688">
    <property type="entry name" value="DNA-BINDING TRANSCRIPTIONAL ACTIVATOR DEVR_DOSR"/>
    <property type="match status" value="1"/>
</dbReference>
<evidence type="ECO:0000313" key="6">
    <source>
        <dbReference type="Proteomes" id="UP000238563"/>
    </source>
</evidence>
<protein>
    <recommendedName>
        <fullName evidence="4">HTH luxR-type domain-containing protein</fullName>
    </recommendedName>
</protein>
<accession>A0A2S9JQN8</accession>
<dbReference type="Pfam" id="PF00196">
    <property type="entry name" value="GerE"/>
    <property type="match status" value="1"/>
</dbReference>
<dbReference type="InterPro" id="IPR016032">
    <property type="entry name" value="Sig_transdc_resp-reg_C-effctor"/>
</dbReference>
<dbReference type="Proteomes" id="UP000238563">
    <property type="component" value="Unassembled WGS sequence"/>
</dbReference>
<dbReference type="PRINTS" id="PR00038">
    <property type="entry name" value="HTHLUXR"/>
</dbReference>
<proteinExistence type="predicted"/>
<keyword evidence="3" id="KW-0804">Transcription</keyword>
<dbReference type="PROSITE" id="PS00622">
    <property type="entry name" value="HTH_LUXR_1"/>
    <property type="match status" value="1"/>
</dbReference>
<evidence type="ECO:0000313" key="5">
    <source>
        <dbReference type="EMBL" id="PRD55548.1"/>
    </source>
</evidence>
<gene>
    <name evidence="5" type="ORF">C5750_10410</name>
</gene>
<dbReference type="PROSITE" id="PS50043">
    <property type="entry name" value="HTH_LUXR_2"/>
    <property type="match status" value="1"/>
</dbReference>
<name>A0A2S9JQN8_9HYPH</name>
<dbReference type="CDD" id="cd06170">
    <property type="entry name" value="LuxR_C_like"/>
    <property type="match status" value="1"/>
</dbReference>
<dbReference type="SMART" id="SM00421">
    <property type="entry name" value="HTH_LUXR"/>
    <property type="match status" value="1"/>
</dbReference>
<dbReference type="InterPro" id="IPR036388">
    <property type="entry name" value="WH-like_DNA-bd_sf"/>
</dbReference>
<dbReference type="GO" id="GO:0006355">
    <property type="term" value="P:regulation of DNA-templated transcription"/>
    <property type="evidence" value="ECO:0007669"/>
    <property type="project" value="InterPro"/>
</dbReference>
<dbReference type="GO" id="GO:0003677">
    <property type="term" value="F:DNA binding"/>
    <property type="evidence" value="ECO:0007669"/>
    <property type="project" value="UniProtKB-KW"/>
</dbReference>
<evidence type="ECO:0000259" key="4">
    <source>
        <dbReference type="PROSITE" id="PS50043"/>
    </source>
</evidence>
<evidence type="ECO:0000256" key="2">
    <source>
        <dbReference type="ARBA" id="ARBA00023125"/>
    </source>
</evidence>
<feature type="domain" description="HTH luxR-type" evidence="4">
    <location>
        <begin position="226"/>
        <end position="291"/>
    </location>
</feature>
<keyword evidence="2" id="KW-0238">DNA-binding</keyword>
<organism evidence="5 6">
    <name type="scientific">Phyllobacterium myrsinacearum</name>
    <dbReference type="NCBI Taxonomy" id="28101"/>
    <lineage>
        <taxon>Bacteria</taxon>
        <taxon>Pseudomonadati</taxon>
        <taxon>Pseudomonadota</taxon>
        <taxon>Alphaproteobacteria</taxon>
        <taxon>Hyphomicrobiales</taxon>
        <taxon>Phyllobacteriaceae</taxon>
        <taxon>Phyllobacterium</taxon>
    </lineage>
</organism>
<dbReference type="EMBL" id="PVBT01000002">
    <property type="protein sequence ID" value="PRD55548.1"/>
    <property type="molecule type" value="Genomic_DNA"/>
</dbReference>
<dbReference type="SUPFAM" id="SSF46894">
    <property type="entry name" value="C-terminal effector domain of the bipartite response regulators"/>
    <property type="match status" value="1"/>
</dbReference>
<keyword evidence="1" id="KW-0805">Transcription regulation</keyword>
<comment type="caution">
    <text evidence="5">The sequence shown here is derived from an EMBL/GenBank/DDBJ whole genome shotgun (WGS) entry which is preliminary data.</text>
</comment>
<dbReference type="AlphaFoldDB" id="A0A2S9JQN8"/>
<evidence type="ECO:0000256" key="3">
    <source>
        <dbReference type="ARBA" id="ARBA00023163"/>
    </source>
</evidence>
<sequence length="299" mass="33381">MGICVRWIVGYAISKREGKTMKFSDSNIGKLPGAWAASCAEVVDMIDSPGLLQSLTQSLGTLISFDESRTILFSTRNAPSLLFDSHPDLRYREGWENYVKDSYAISPTFRLFQTGRLPGVHRVRDIARLTAGKIDLSHHRVSADASEEAGYLTHGMPAGYEELCVGLELTNRLGGLITLTRRRTPSGYSPKEIELIKSVRPFVSSAFRRHWEKSRTVDKGNDVPSAFAEFGMLSPREFQIAQLLIKGHSSLSISLTLNISVTTVKTHRKNLYAKLGIATQWELFSLYVKRLEALTGQTR</sequence>
<reference evidence="5 6" key="1">
    <citation type="submission" date="2018-02" db="EMBL/GenBank/DDBJ databases">
        <title>The draft genome of Phyllobacterium myrsinacearum DSM5892.</title>
        <authorList>
            <person name="Li L."/>
            <person name="Liu L."/>
            <person name="Zhang X."/>
            <person name="Wang T."/>
        </authorList>
    </citation>
    <scope>NUCLEOTIDE SEQUENCE [LARGE SCALE GENOMIC DNA]</scope>
    <source>
        <strain evidence="5 6">DSM 5892</strain>
    </source>
</reference>
<dbReference type="PANTHER" id="PTHR44688:SF16">
    <property type="entry name" value="DNA-BINDING TRANSCRIPTIONAL ACTIVATOR DEVR_DOSR"/>
    <property type="match status" value="1"/>
</dbReference>
<evidence type="ECO:0000256" key="1">
    <source>
        <dbReference type="ARBA" id="ARBA00023015"/>
    </source>
</evidence>
<dbReference type="Gene3D" id="1.10.10.10">
    <property type="entry name" value="Winged helix-like DNA-binding domain superfamily/Winged helix DNA-binding domain"/>
    <property type="match status" value="1"/>
</dbReference>